<protein>
    <submittedName>
        <fullName evidence="2">Uncharacterized protein</fullName>
    </submittedName>
</protein>
<evidence type="ECO:0000313" key="2">
    <source>
        <dbReference type="EMBL" id="CAI0414813.1"/>
    </source>
</evidence>
<feature type="region of interest" description="Disordered" evidence="1">
    <location>
        <begin position="1"/>
        <end position="25"/>
    </location>
</feature>
<evidence type="ECO:0000256" key="1">
    <source>
        <dbReference type="SAM" id="MobiDB-lite"/>
    </source>
</evidence>
<gene>
    <name evidence="2" type="ORF">LITE_LOCUS16422</name>
    <name evidence="3" type="ORF">LITE_LOCUS17181</name>
    <name evidence="4" type="ORF">LITE_LOCUS35325</name>
</gene>
<accession>A0AAV0JZ28</accession>
<dbReference type="EMBL" id="CAMGYJ010000005">
    <property type="protein sequence ID" value="CAI0417048.1"/>
    <property type="molecule type" value="Genomic_DNA"/>
</dbReference>
<evidence type="ECO:0000313" key="3">
    <source>
        <dbReference type="EMBL" id="CAI0417048.1"/>
    </source>
</evidence>
<dbReference type="AlphaFoldDB" id="A0AAV0JZ28"/>
<proteinExistence type="predicted"/>
<dbReference type="Proteomes" id="UP001154282">
    <property type="component" value="Unassembled WGS sequence"/>
</dbReference>
<organism evidence="2 5">
    <name type="scientific">Linum tenue</name>
    <dbReference type="NCBI Taxonomy" id="586396"/>
    <lineage>
        <taxon>Eukaryota</taxon>
        <taxon>Viridiplantae</taxon>
        <taxon>Streptophyta</taxon>
        <taxon>Embryophyta</taxon>
        <taxon>Tracheophyta</taxon>
        <taxon>Spermatophyta</taxon>
        <taxon>Magnoliopsida</taxon>
        <taxon>eudicotyledons</taxon>
        <taxon>Gunneridae</taxon>
        <taxon>Pentapetalae</taxon>
        <taxon>rosids</taxon>
        <taxon>fabids</taxon>
        <taxon>Malpighiales</taxon>
        <taxon>Linaceae</taxon>
        <taxon>Linum</taxon>
    </lineage>
</organism>
<name>A0AAV0JZ28_9ROSI</name>
<sequence>MKGLREHKDGSGEGKDRPTTRRHPIPASPAALWFFRSPELRSHSFLSLFLCKIDSHPYLLHFYLSRSLDFSCGHIQSKSIP</sequence>
<dbReference type="EMBL" id="CAMGYJ010000005">
    <property type="protein sequence ID" value="CAI0414813.1"/>
    <property type="molecule type" value="Genomic_DNA"/>
</dbReference>
<feature type="compositionally biased region" description="Basic and acidic residues" evidence="1">
    <location>
        <begin position="1"/>
        <end position="19"/>
    </location>
</feature>
<keyword evidence="5" id="KW-1185">Reference proteome</keyword>
<reference evidence="2" key="1">
    <citation type="submission" date="2022-08" db="EMBL/GenBank/DDBJ databases">
        <authorList>
            <person name="Gutierrez-Valencia J."/>
        </authorList>
    </citation>
    <scope>NUCLEOTIDE SEQUENCE</scope>
</reference>
<comment type="caution">
    <text evidence="2">The sequence shown here is derived from an EMBL/GenBank/DDBJ whole genome shotgun (WGS) entry which is preliminary data.</text>
</comment>
<evidence type="ECO:0000313" key="4">
    <source>
        <dbReference type="EMBL" id="CAI0462338.1"/>
    </source>
</evidence>
<dbReference type="EMBL" id="CAMGYJ010000008">
    <property type="protein sequence ID" value="CAI0462338.1"/>
    <property type="molecule type" value="Genomic_DNA"/>
</dbReference>
<evidence type="ECO:0000313" key="5">
    <source>
        <dbReference type="Proteomes" id="UP001154282"/>
    </source>
</evidence>